<feature type="binding site" evidence="4">
    <location>
        <position position="276"/>
    </location>
    <ligand>
        <name>Fe cation</name>
        <dbReference type="ChEBI" id="CHEBI:24875"/>
        <note>catalytic</note>
    </ligand>
</feature>
<dbReference type="PANTHER" id="PTHR10543:SF142">
    <property type="entry name" value="OS06G0162550 PROTEIN"/>
    <property type="match status" value="1"/>
</dbReference>
<dbReference type="GO" id="GO:0016121">
    <property type="term" value="P:carotene catabolic process"/>
    <property type="evidence" value="ECO:0007669"/>
    <property type="project" value="TreeGrafter"/>
</dbReference>
<comment type="cofactor">
    <cofactor evidence="4">
        <name>Fe(2+)</name>
        <dbReference type="ChEBI" id="CHEBI:29033"/>
    </cofactor>
    <text evidence="4">Binds 1 Fe(2+) ion per subunit.</text>
</comment>
<dbReference type="GO" id="GO:0046872">
    <property type="term" value="F:metal ion binding"/>
    <property type="evidence" value="ECO:0007669"/>
    <property type="project" value="UniProtKB-KW"/>
</dbReference>
<evidence type="ECO:0000313" key="6">
    <source>
        <dbReference type="Proteomes" id="UP000268857"/>
    </source>
</evidence>
<organism evidence="5 6">
    <name type="scientific">Chlorogloeopsis fritschii PCC 6912</name>
    <dbReference type="NCBI Taxonomy" id="211165"/>
    <lineage>
        <taxon>Bacteria</taxon>
        <taxon>Bacillati</taxon>
        <taxon>Cyanobacteriota</taxon>
        <taxon>Cyanophyceae</taxon>
        <taxon>Nostocales</taxon>
        <taxon>Chlorogloeopsidaceae</taxon>
        <taxon>Chlorogloeopsis</taxon>
    </lineage>
</organism>
<protein>
    <submittedName>
        <fullName evidence="5">Carotenoid cleavage dioxygenase</fullName>
    </submittedName>
</protein>
<evidence type="ECO:0000256" key="2">
    <source>
        <dbReference type="ARBA" id="ARBA00022723"/>
    </source>
</evidence>
<dbReference type="PANTHER" id="PTHR10543">
    <property type="entry name" value="BETA-CAROTENE DIOXYGENASE"/>
    <property type="match status" value="1"/>
</dbReference>
<gene>
    <name evidence="5" type="ORF">PCC6912_09250</name>
</gene>
<keyword evidence="5" id="KW-0560">Oxidoreductase</keyword>
<keyword evidence="3 4" id="KW-0408">Iron</keyword>
<evidence type="ECO:0000256" key="1">
    <source>
        <dbReference type="ARBA" id="ARBA00006787"/>
    </source>
</evidence>
<dbReference type="AlphaFoldDB" id="A0A3S0YJQ0"/>
<comment type="caution">
    <text evidence="5">The sequence shown here is derived from an EMBL/GenBank/DDBJ whole genome shotgun (WGS) entry which is preliminary data.</text>
</comment>
<dbReference type="InterPro" id="IPR004294">
    <property type="entry name" value="Carotenoid_Oase"/>
</dbReference>
<keyword evidence="5" id="KW-0223">Dioxygenase</keyword>
<feature type="binding site" evidence="4">
    <location>
        <position position="212"/>
    </location>
    <ligand>
        <name>Fe cation</name>
        <dbReference type="ChEBI" id="CHEBI:24875"/>
        <note>catalytic</note>
    </ligand>
</feature>
<evidence type="ECO:0000313" key="5">
    <source>
        <dbReference type="EMBL" id="RUR86100.1"/>
    </source>
</evidence>
<dbReference type="OrthoDB" id="6636843at2"/>
<proteinExistence type="inferred from homology"/>
<evidence type="ECO:0000256" key="3">
    <source>
        <dbReference type="ARBA" id="ARBA00023004"/>
    </source>
</evidence>
<feature type="binding site" evidence="4">
    <location>
        <position position="457"/>
    </location>
    <ligand>
        <name>Fe cation</name>
        <dbReference type="ChEBI" id="CHEBI:24875"/>
        <note>catalytic</note>
    </ligand>
</feature>
<dbReference type="Proteomes" id="UP000268857">
    <property type="component" value="Unassembled WGS sequence"/>
</dbReference>
<reference evidence="5 6" key="1">
    <citation type="journal article" date="2019" name="Genome Biol. Evol.">
        <title>Day and night: Metabolic profiles and evolutionary relationships of six axenic non-marine cyanobacteria.</title>
        <authorList>
            <person name="Will S.E."/>
            <person name="Henke P."/>
            <person name="Boedeker C."/>
            <person name="Huang S."/>
            <person name="Brinkmann H."/>
            <person name="Rohde M."/>
            <person name="Jarek M."/>
            <person name="Friedl T."/>
            <person name="Seufert S."/>
            <person name="Schumacher M."/>
            <person name="Overmann J."/>
            <person name="Neumann-Schaal M."/>
            <person name="Petersen J."/>
        </authorList>
    </citation>
    <scope>NUCLEOTIDE SEQUENCE [LARGE SCALE GENOMIC DNA]</scope>
    <source>
        <strain evidence="5 6">PCC 6912</strain>
    </source>
</reference>
<comment type="similarity">
    <text evidence="1">Belongs to the carotenoid oxygenase family.</text>
</comment>
<sequence length="468" mass="52723">MVTTAVNPYLDGNFAPVHKEIITDTLKVIGELPPDLSGMFVRNGPNPQWTPIGQYHWFDGDGMLHGVRISNGKATYRNRYVRTRGWKIEHEAGKAIWTGLLEPPQRDNPYGSYKNTANTALVWHAGQFLALWEGGAPHAIKLPELETIGEYTYNGKLISPFTAHPKVDPVTGEMMFFGYSFSPPYLQYGVVSASGELLHTVPIDLPIPVMMHDFAITENYTIFMDLPLTFSTERMQRGEPLMMFERDRPSRFGILPRHGDNSNIRWFESPACYIFHTLNAYEEKDEVVLIACRMNSTTVLASEDSQGDPQGNIPHLHRWHFNLSSGTVREEMLDDIPSEFPRVNENLLGRKTEYGYTGKMVKSSMPLFDGIVKYNLHNGTSQTHEFGQGRYGGEAVFVPRVSSSQGETKGEDNGWLITFVYDNASESSELVVVDAQDVTSQPVARVLIPQRVPYGFHGAWVSEEYYNG</sequence>
<keyword evidence="6" id="KW-1185">Reference proteome</keyword>
<accession>A0A3S0YJQ0</accession>
<feature type="binding site" evidence="4">
    <location>
        <position position="164"/>
    </location>
    <ligand>
        <name>Fe cation</name>
        <dbReference type="ChEBI" id="CHEBI:24875"/>
        <note>catalytic</note>
    </ligand>
</feature>
<dbReference type="GO" id="GO:0010436">
    <property type="term" value="F:carotenoid dioxygenase activity"/>
    <property type="evidence" value="ECO:0007669"/>
    <property type="project" value="TreeGrafter"/>
</dbReference>
<keyword evidence="2 4" id="KW-0479">Metal-binding</keyword>
<dbReference type="Pfam" id="PF03055">
    <property type="entry name" value="RPE65"/>
    <property type="match status" value="1"/>
</dbReference>
<evidence type="ECO:0000256" key="4">
    <source>
        <dbReference type="PIRSR" id="PIRSR604294-1"/>
    </source>
</evidence>
<dbReference type="EMBL" id="RSCJ01000002">
    <property type="protein sequence ID" value="RUR86100.1"/>
    <property type="molecule type" value="Genomic_DNA"/>
</dbReference>
<dbReference type="STRING" id="211165.GCA_000317285_04562"/>
<name>A0A3S0YJQ0_CHLFR</name>
<dbReference type="RefSeq" id="WP_016874878.1">
    <property type="nucleotide sequence ID" value="NZ_AJLN01000110.1"/>
</dbReference>